<sequence length="426" mass="47129">MAPEEEQLHIRYVDLIANIEQNGAVSHDIGFPHFLSTLTDLSNKAARNSEVSYTRIVGNGFTLSDGPWMYRITKEEDKRDWQMLRTHADFNRMMDEVFCSCEDVCVEAQHSSRHISSTQAAKTPIASSKKEAHSLAPELTSNQRTVSLNEMARYPKNPPPSPGKTHPPQHLAAEFTEEADTAKMAEMPKMVEATEKMVLMPKKSVGMPNKEIVEAPVKVVEAPENMKEIPKTTTSSAQEADTAEKVGIPVKAETPEIATHLPVKVVEAPKNPTKSSNEATIAEKNGKEAKKIGELPKQSAEPRKEAEMAKETEPADSNKAAEDGPEVPKQIGKTPDKATQSSASVPAKAPEEPEEPEEPEKPSEFAIWEQYSWPPVIVDSSVIHDILREQRLEDIQFGDAPKVVPMKLTKDKPAKKNDDDDDDDDD</sequence>
<dbReference type="Proteomes" id="UP001161757">
    <property type="component" value="Unassembled WGS sequence"/>
</dbReference>
<dbReference type="EMBL" id="JAJGCB010000007">
    <property type="protein sequence ID" value="KAJ8991919.1"/>
    <property type="molecule type" value="Genomic_DNA"/>
</dbReference>
<accession>A0AAN6IUL8</accession>
<feature type="region of interest" description="Disordered" evidence="1">
    <location>
        <begin position="116"/>
        <end position="145"/>
    </location>
</feature>
<evidence type="ECO:0000256" key="1">
    <source>
        <dbReference type="SAM" id="MobiDB-lite"/>
    </source>
</evidence>
<name>A0AAN6IUL8_EXODE</name>
<reference evidence="2" key="1">
    <citation type="submission" date="2023-01" db="EMBL/GenBank/DDBJ databases">
        <title>Exophiala dermititidis isolated from Cystic Fibrosis Patient.</title>
        <authorList>
            <person name="Kurbessoian T."/>
            <person name="Crocker A."/>
            <person name="Murante D."/>
            <person name="Hogan D.A."/>
            <person name="Stajich J.E."/>
        </authorList>
    </citation>
    <scope>NUCLEOTIDE SEQUENCE</scope>
    <source>
        <strain evidence="2">Ex8</strain>
    </source>
</reference>
<feature type="region of interest" description="Disordered" evidence="1">
    <location>
        <begin position="266"/>
        <end position="366"/>
    </location>
</feature>
<comment type="caution">
    <text evidence="2">The sequence shown here is derived from an EMBL/GenBank/DDBJ whole genome shotgun (WGS) entry which is preliminary data.</text>
</comment>
<protein>
    <submittedName>
        <fullName evidence="2">Uncharacterized protein</fullName>
    </submittedName>
</protein>
<gene>
    <name evidence="2" type="ORF">HRR80_004536</name>
</gene>
<feature type="region of interest" description="Disordered" evidence="1">
    <location>
        <begin position="394"/>
        <end position="426"/>
    </location>
</feature>
<feature type="compositionally biased region" description="Basic and acidic residues" evidence="1">
    <location>
        <begin position="408"/>
        <end position="418"/>
    </location>
</feature>
<dbReference type="AlphaFoldDB" id="A0AAN6IUL8"/>
<evidence type="ECO:0000313" key="2">
    <source>
        <dbReference type="EMBL" id="KAJ8991919.1"/>
    </source>
</evidence>
<feature type="compositionally biased region" description="Basic and acidic residues" evidence="1">
    <location>
        <begin position="284"/>
        <end position="313"/>
    </location>
</feature>
<organism evidence="2 3">
    <name type="scientific">Exophiala dermatitidis</name>
    <name type="common">Black yeast-like fungus</name>
    <name type="synonym">Wangiella dermatitidis</name>
    <dbReference type="NCBI Taxonomy" id="5970"/>
    <lineage>
        <taxon>Eukaryota</taxon>
        <taxon>Fungi</taxon>
        <taxon>Dikarya</taxon>
        <taxon>Ascomycota</taxon>
        <taxon>Pezizomycotina</taxon>
        <taxon>Eurotiomycetes</taxon>
        <taxon>Chaetothyriomycetidae</taxon>
        <taxon>Chaetothyriales</taxon>
        <taxon>Herpotrichiellaceae</taxon>
        <taxon>Exophiala</taxon>
    </lineage>
</organism>
<evidence type="ECO:0000313" key="3">
    <source>
        <dbReference type="Proteomes" id="UP001161757"/>
    </source>
</evidence>
<proteinExistence type="predicted"/>